<gene>
    <name evidence="1" type="ORF">AXG93_4368s2400</name>
</gene>
<organism evidence="1 2">
    <name type="scientific">Marchantia polymorpha subsp. ruderalis</name>
    <dbReference type="NCBI Taxonomy" id="1480154"/>
    <lineage>
        <taxon>Eukaryota</taxon>
        <taxon>Viridiplantae</taxon>
        <taxon>Streptophyta</taxon>
        <taxon>Embryophyta</taxon>
        <taxon>Marchantiophyta</taxon>
        <taxon>Marchantiopsida</taxon>
        <taxon>Marchantiidae</taxon>
        <taxon>Marchantiales</taxon>
        <taxon>Marchantiaceae</taxon>
        <taxon>Marchantia</taxon>
    </lineage>
</organism>
<dbReference type="Proteomes" id="UP000077202">
    <property type="component" value="Unassembled WGS sequence"/>
</dbReference>
<dbReference type="EMBL" id="LVLJ01002295">
    <property type="protein sequence ID" value="OAE25779.1"/>
    <property type="molecule type" value="Genomic_DNA"/>
</dbReference>
<evidence type="ECO:0000313" key="1">
    <source>
        <dbReference type="EMBL" id="OAE25779.1"/>
    </source>
</evidence>
<protein>
    <submittedName>
        <fullName evidence="1">Uncharacterized protein</fullName>
    </submittedName>
</protein>
<evidence type="ECO:0000313" key="2">
    <source>
        <dbReference type="Proteomes" id="UP000077202"/>
    </source>
</evidence>
<dbReference type="AlphaFoldDB" id="A0A176VY99"/>
<reference evidence="1" key="1">
    <citation type="submission" date="2016-03" db="EMBL/GenBank/DDBJ databases">
        <title>Mechanisms controlling the formation of the plant cell surface in tip-growing cells are functionally conserved among land plants.</title>
        <authorList>
            <person name="Honkanen S."/>
            <person name="Jones V.A."/>
            <person name="Morieri G."/>
            <person name="Champion C."/>
            <person name="Hetherington A.J."/>
            <person name="Kelly S."/>
            <person name="Saint-Marcoux D."/>
            <person name="Proust H."/>
            <person name="Prescott H."/>
            <person name="Dolan L."/>
        </authorList>
    </citation>
    <scope>NUCLEOTIDE SEQUENCE [LARGE SCALE GENOMIC DNA]</scope>
    <source>
        <tissue evidence="1">Whole gametophyte</tissue>
    </source>
</reference>
<name>A0A176VY99_MARPO</name>
<proteinExistence type="predicted"/>
<accession>A0A176VY99</accession>
<sequence length="118" mass="13327">MDVVDKVVVSVKGVQTLLFFQVLKEASYNLMLSEKSGSFSEVVTDISTSNQEPSSEYSCDDNVQVQVIAAMELLPRPGVKIDPYKVEMNEEKVCRQLSTLRFDPKVTDEKNARFLDIF</sequence>
<comment type="caution">
    <text evidence="1">The sequence shown here is derived from an EMBL/GenBank/DDBJ whole genome shotgun (WGS) entry which is preliminary data.</text>
</comment>
<keyword evidence="2" id="KW-1185">Reference proteome</keyword>